<dbReference type="Pfam" id="PF13549">
    <property type="entry name" value="ATP-grasp_5"/>
    <property type="match status" value="1"/>
</dbReference>
<dbReference type="InterPro" id="IPR013815">
    <property type="entry name" value="ATP_grasp_subdomain_1"/>
</dbReference>
<dbReference type="InterPro" id="IPR043938">
    <property type="entry name" value="Ligase_CoA_dom"/>
</dbReference>
<dbReference type="SUPFAM" id="SSF56059">
    <property type="entry name" value="Glutathione synthetase ATP-binding domain-like"/>
    <property type="match status" value="1"/>
</dbReference>
<dbReference type="InterPro" id="IPR032875">
    <property type="entry name" value="Succ_CoA_lig_flav_dom"/>
</dbReference>
<dbReference type="Gene3D" id="3.30.1490.20">
    <property type="entry name" value="ATP-grasp fold, A domain"/>
    <property type="match status" value="1"/>
</dbReference>
<dbReference type="InterPro" id="IPR036291">
    <property type="entry name" value="NAD(P)-bd_dom_sf"/>
</dbReference>
<dbReference type="SMART" id="SM00881">
    <property type="entry name" value="CoA_binding"/>
    <property type="match status" value="1"/>
</dbReference>
<dbReference type="Gene3D" id="3.40.50.720">
    <property type="entry name" value="NAD(P)-binding Rossmann-like Domain"/>
    <property type="match status" value="1"/>
</dbReference>
<dbReference type="GO" id="GO:0016874">
    <property type="term" value="F:ligase activity"/>
    <property type="evidence" value="ECO:0007669"/>
    <property type="project" value="UniProtKB-KW"/>
</dbReference>
<protein>
    <submittedName>
        <fullName evidence="2">Acetate--CoA ligase family protein</fullName>
    </submittedName>
</protein>
<dbReference type="SUPFAM" id="SSF52210">
    <property type="entry name" value="Succinyl-CoA synthetase domains"/>
    <property type="match status" value="2"/>
</dbReference>
<dbReference type="RefSeq" id="WP_230730580.1">
    <property type="nucleotide sequence ID" value="NZ_JAJNDB010000001.1"/>
</dbReference>
<dbReference type="InterPro" id="IPR003781">
    <property type="entry name" value="CoA-bd"/>
</dbReference>
<dbReference type="Gene3D" id="3.40.50.261">
    <property type="entry name" value="Succinyl-CoA synthetase domains"/>
    <property type="match status" value="2"/>
</dbReference>
<keyword evidence="3" id="KW-1185">Reference proteome</keyword>
<dbReference type="EMBL" id="JAJNDB010000001">
    <property type="protein sequence ID" value="MCD2192919.1"/>
    <property type="molecule type" value="Genomic_DNA"/>
</dbReference>
<accession>A0ABS8P488</accession>
<sequence>MTLLDALFSPRRVALVGASDRVGSLGQVLAANLADFPGEVVPVRGGESLRDVTGPIDLAVVSVPAKAVPAVAADAAAAGVTAMVVLSGGFAETGPDGTALQDELVEASGAVRVVGPNCFGIQNCDLPLNASMATGLPDGGGGISLISQSGAYGMAIRTLAVDERTRFAKILAPGNTCDVTIAELLAELSADPATRTLCFLLESLSDGRAFVGTARRTGVTKPVIVAKTGRSAAGARAAASHTAALASSEKVWQGVFRQAGIVEVGSGQELLDVARALDGQPHPAGNRVAVITNSGGVGVELCDLLADEGLTVPALSPALQERIRAMLPAFASPVNPVDVTPVWSRFAELYPALTDLLARSGEVDVVVPVLLQRAAMDAATAEGLRATVATLRADGVEVPVAVCWVAPRDARPNADLLQESGVPCFDWPARTARALGHAHRWARTRERPLPATRPVVPVEAPPALDPEAGATFLARFGVTTARSVACADADEAVTAAGDAFPVVVKIASAAHRTELGGVRVGLSSATEVRDAASELLAHGPVLVQPQLTGVEVAVGALRDPVFGPVVMAGLGGVWIEVLADVGFALAPLDRADARELLTRLRGYALLTGARGAGSVDLDALADVIVGAGDALVAADGVSEIDLNPVLATPERAVAVDWKVA</sequence>
<name>A0ABS8P488_9PSEU</name>
<feature type="domain" description="CoA-binding" evidence="1">
    <location>
        <begin position="7"/>
        <end position="90"/>
    </location>
</feature>
<evidence type="ECO:0000259" key="1">
    <source>
        <dbReference type="SMART" id="SM00881"/>
    </source>
</evidence>
<organism evidence="2 3">
    <name type="scientific">Actinomycetospora endophytica</name>
    <dbReference type="NCBI Taxonomy" id="2291215"/>
    <lineage>
        <taxon>Bacteria</taxon>
        <taxon>Bacillati</taxon>
        <taxon>Actinomycetota</taxon>
        <taxon>Actinomycetes</taxon>
        <taxon>Pseudonocardiales</taxon>
        <taxon>Pseudonocardiaceae</taxon>
        <taxon>Actinomycetospora</taxon>
    </lineage>
</organism>
<dbReference type="Pfam" id="PF13607">
    <property type="entry name" value="Succ_CoA_lig"/>
    <property type="match status" value="1"/>
</dbReference>
<keyword evidence="2" id="KW-0436">Ligase</keyword>
<dbReference type="Pfam" id="PF19045">
    <property type="entry name" value="Ligase_CoA_2"/>
    <property type="match status" value="1"/>
</dbReference>
<gene>
    <name evidence="2" type="ORF">LQ327_05890</name>
</gene>
<dbReference type="InterPro" id="IPR016102">
    <property type="entry name" value="Succinyl-CoA_synth-like"/>
</dbReference>
<comment type="caution">
    <text evidence="2">The sequence shown here is derived from an EMBL/GenBank/DDBJ whole genome shotgun (WGS) entry which is preliminary data.</text>
</comment>
<dbReference type="Proteomes" id="UP001199469">
    <property type="component" value="Unassembled WGS sequence"/>
</dbReference>
<proteinExistence type="predicted"/>
<dbReference type="PANTHER" id="PTHR42793:SF1">
    <property type="entry name" value="PEPTIDYL-LYSINE N-ACETYLTRANSFERASE PATZ"/>
    <property type="match status" value="1"/>
</dbReference>
<dbReference type="Gene3D" id="3.30.470.20">
    <property type="entry name" value="ATP-grasp fold, B domain"/>
    <property type="match status" value="1"/>
</dbReference>
<reference evidence="2 3" key="1">
    <citation type="submission" date="2021-11" db="EMBL/GenBank/DDBJ databases">
        <title>Draft genome sequence of Actinomycetospora sp. SF1 isolated from the rhizosphere soil.</title>
        <authorList>
            <person name="Duangmal K."/>
            <person name="Chantavorakit T."/>
        </authorList>
    </citation>
    <scope>NUCLEOTIDE SEQUENCE [LARGE SCALE GENOMIC DNA]</scope>
    <source>
        <strain evidence="2 3">TBRC 5722</strain>
    </source>
</reference>
<dbReference type="Pfam" id="PF13380">
    <property type="entry name" value="CoA_binding_2"/>
    <property type="match status" value="1"/>
</dbReference>
<dbReference type="PANTHER" id="PTHR42793">
    <property type="entry name" value="COA BINDING DOMAIN CONTAINING PROTEIN"/>
    <property type="match status" value="1"/>
</dbReference>
<dbReference type="SUPFAM" id="SSF51735">
    <property type="entry name" value="NAD(P)-binding Rossmann-fold domains"/>
    <property type="match status" value="1"/>
</dbReference>
<evidence type="ECO:0000313" key="2">
    <source>
        <dbReference type="EMBL" id="MCD2192919.1"/>
    </source>
</evidence>
<evidence type="ECO:0000313" key="3">
    <source>
        <dbReference type="Proteomes" id="UP001199469"/>
    </source>
</evidence>